<protein>
    <submittedName>
        <fullName evidence="2">Uncharacterized protein</fullName>
    </submittedName>
</protein>
<name>A0A2Z2N0J5_9EURY</name>
<dbReference type="NCBIfam" id="NF041142">
    <property type="entry name" value="PCNA_Inhib"/>
    <property type="match status" value="1"/>
</dbReference>
<proteinExistence type="predicted"/>
<dbReference type="InterPro" id="IPR053615">
    <property type="entry name" value="PCNA-interact_regulator"/>
</dbReference>
<dbReference type="OrthoDB" id="101251at2157"/>
<keyword evidence="3" id="KW-1185">Reference proteome</keyword>
<accession>A0A2Z2N0J5</accession>
<sequence>MNRKLDEFLEAVSPKTTADTEDGGGRRKKKRLKSTSLESFLPEEHVNYFKRLRIGSKKIRNAKIEEL</sequence>
<dbReference type="KEGG" id="trl:A3L10_01965"/>
<dbReference type="AlphaFoldDB" id="A0A2Z2N0J5"/>
<evidence type="ECO:0000256" key="1">
    <source>
        <dbReference type="SAM" id="MobiDB-lite"/>
    </source>
</evidence>
<feature type="region of interest" description="Disordered" evidence="1">
    <location>
        <begin position="1"/>
        <end position="33"/>
    </location>
</feature>
<dbReference type="EMBL" id="CP015106">
    <property type="protein sequence ID" value="ASJ13960.1"/>
    <property type="molecule type" value="Genomic_DNA"/>
</dbReference>
<dbReference type="RefSeq" id="WP_088180473.1">
    <property type="nucleotide sequence ID" value="NZ_CP015106.1"/>
</dbReference>
<reference evidence="2 3" key="1">
    <citation type="submission" date="2016-04" db="EMBL/GenBank/DDBJ databases">
        <title>Complete genome sequence of Thermococcus radiotolerans type strain EJ2.</title>
        <authorList>
            <person name="Oger P.M."/>
        </authorList>
    </citation>
    <scope>NUCLEOTIDE SEQUENCE [LARGE SCALE GENOMIC DNA]</scope>
    <source>
        <strain evidence="2 3">EJ2</strain>
    </source>
</reference>
<gene>
    <name evidence="2" type="ORF">A3L10_01965</name>
</gene>
<dbReference type="Proteomes" id="UP000250085">
    <property type="component" value="Chromosome"/>
</dbReference>
<dbReference type="GeneID" id="33174421"/>
<evidence type="ECO:0000313" key="2">
    <source>
        <dbReference type="EMBL" id="ASJ13960.1"/>
    </source>
</evidence>
<organism evidence="2 3">
    <name type="scientific">Thermococcus radiotolerans</name>
    <dbReference type="NCBI Taxonomy" id="187880"/>
    <lineage>
        <taxon>Archaea</taxon>
        <taxon>Methanobacteriati</taxon>
        <taxon>Methanobacteriota</taxon>
        <taxon>Thermococci</taxon>
        <taxon>Thermococcales</taxon>
        <taxon>Thermococcaceae</taxon>
        <taxon>Thermococcus</taxon>
    </lineage>
</organism>
<evidence type="ECO:0000313" key="3">
    <source>
        <dbReference type="Proteomes" id="UP000250085"/>
    </source>
</evidence>